<dbReference type="Pfam" id="PF16684">
    <property type="entry name" value="ResT-TelK_cat"/>
    <property type="match status" value="1"/>
</dbReference>
<reference evidence="2" key="1">
    <citation type="submission" date="2021-02" db="EMBL/GenBank/DDBJ databases">
        <title>First Annotated Genome of the Yellow-green Alga Tribonema minus.</title>
        <authorList>
            <person name="Mahan K.M."/>
        </authorList>
    </citation>
    <scope>NUCLEOTIDE SEQUENCE</scope>
    <source>
        <strain evidence="2">UTEX B ZZ1240</strain>
    </source>
</reference>
<gene>
    <name evidence="2" type="ORF">JKP88DRAFT_253131</name>
</gene>
<feature type="domain" description="Telomere resolvase ResT/TelK catalytic" evidence="1">
    <location>
        <begin position="114"/>
        <end position="275"/>
    </location>
</feature>
<protein>
    <recommendedName>
        <fullName evidence="1">Telomere resolvase ResT/TelK catalytic domain-containing protein</fullName>
    </recommendedName>
</protein>
<dbReference type="AlphaFoldDB" id="A0A835Z8I5"/>
<evidence type="ECO:0000313" key="3">
    <source>
        <dbReference type="Proteomes" id="UP000664859"/>
    </source>
</evidence>
<proteinExistence type="predicted"/>
<organism evidence="2 3">
    <name type="scientific">Tribonema minus</name>
    <dbReference type="NCBI Taxonomy" id="303371"/>
    <lineage>
        <taxon>Eukaryota</taxon>
        <taxon>Sar</taxon>
        <taxon>Stramenopiles</taxon>
        <taxon>Ochrophyta</taxon>
        <taxon>PX clade</taxon>
        <taxon>Xanthophyceae</taxon>
        <taxon>Tribonematales</taxon>
        <taxon>Tribonemataceae</taxon>
        <taxon>Tribonema</taxon>
    </lineage>
</organism>
<evidence type="ECO:0000313" key="2">
    <source>
        <dbReference type="EMBL" id="KAG5188955.1"/>
    </source>
</evidence>
<evidence type="ECO:0000259" key="1">
    <source>
        <dbReference type="Pfam" id="PF16684"/>
    </source>
</evidence>
<name>A0A835Z8I5_9STRA</name>
<dbReference type="EMBL" id="JAFCMP010000059">
    <property type="protein sequence ID" value="KAG5188955.1"/>
    <property type="molecule type" value="Genomic_DNA"/>
</dbReference>
<dbReference type="InterPro" id="IPR032047">
    <property type="entry name" value="ResT/TelK_cat"/>
</dbReference>
<dbReference type="InterPro" id="IPR038280">
    <property type="entry name" value="ResT/TelK_cat_sf"/>
</dbReference>
<keyword evidence="3" id="KW-1185">Reference proteome</keyword>
<dbReference type="Gene3D" id="1.10.443.30">
    <property type="entry name" value="Telomere resolvase"/>
    <property type="match status" value="1"/>
</dbReference>
<dbReference type="Proteomes" id="UP000664859">
    <property type="component" value="Unassembled WGS sequence"/>
</dbReference>
<accession>A0A835Z8I5</accession>
<sequence>MAQEIYSEECVAKMADIDVLLKKKLTGSRGKTRDSVKLAIDDYAKFKALSLKDKTGVQKLLRQQPLTGLEDVDAAIQKLPILPQYVRDLHLTKQESDDAARKSMEALATKSVNSINIDASDLIAECEKTLHNAESNAFDLAAAIALTCGRRMVEIFSVGSFDVVAGDQRTLAFAGQVKKRFGSDDCTMHIPTLTEASAVLAAINRLRSEKKCDGLSNRDINLKYSNSCQSAARRLLGKNGHFHELRAMYAVIAFNATLPHSYSLNAFVSRVLGHVGLGNSLTYACINVCNLASEHKFRWSHLDACGVTASPKRKTLREVIHKT</sequence>
<comment type="caution">
    <text evidence="2">The sequence shown here is derived from an EMBL/GenBank/DDBJ whole genome shotgun (WGS) entry which is preliminary data.</text>
</comment>